<sequence>MTNEVRYVGNKVAENKTFIHNGFVKDVATFMVMDDLVIKPMSTISTITLLNKLNVKDIGTLQEKVVEMGMEEGIKLLKASLQSKTVLTTVFIKKIQNVRKSK</sequence>
<accession>A0A2K3KUR6</accession>
<dbReference type="InterPro" id="IPR007750">
    <property type="entry name" value="DUF674"/>
</dbReference>
<dbReference type="PANTHER" id="PTHR33103">
    <property type="entry name" value="OS01G0153900 PROTEIN"/>
    <property type="match status" value="1"/>
</dbReference>
<evidence type="ECO:0008006" key="3">
    <source>
        <dbReference type="Google" id="ProtNLM"/>
    </source>
</evidence>
<dbReference type="EMBL" id="ASHM01110858">
    <property type="protein sequence ID" value="PNX70020.1"/>
    <property type="molecule type" value="Genomic_DNA"/>
</dbReference>
<dbReference type="Proteomes" id="UP000236291">
    <property type="component" value="Unassembled WGS sequence"/>
</dbReference>
<organism evidence="1 2">
    <name type="scientific">Trifolium pratense</name>
    <name type="common">Red clover</name>
    <dbReference type="NCBI Taxonomy" id="57577"/>
    <lineage>
        <taxon>Eukaryota</taxon>
        <taxon>Viridiplantae</taxon>
        <taxon>Streptophyta</taxon>
        <taxon>Embryophyta</taxon>
        <taxon>Tracheophyta</taxon>
        <taxon>Spermatophyta</taxon>
        <taxon>Magnoliopsida</taxon>
        <taxon>eudicotyledons</taxon>
        <taxon>Gunneridae</taxon>
        <taxon>Pentapetalae</taxon>
        <taxon>rosids</taxon>
        <taxon>fabids</taxon>
        <taxon>Fabales</taxon>
        <taxon>Fabaceae</taxon>
        <taxon>Papilionoideae</taxon>
        <taxon>50 kb inversion clade</taxon>
        <taxon>NPAAA clade</taxon>
        <taxon>Hologalegina</taxon>
        <taxon>IRL clade</taxon>
        <taxon>Trifolieae</taxon>
        <taxon>Trifolium</taxon>
    </lineage>
</organism>
<reference evidence="1 2" key="1">
    <citation type="journal article" date="2014" name="Am. J. Bot.">
        <title>Genome assembly and annotation for red clover (Trifolium pratense; Fabaceae).</title>
        <authorList>
            <person name="Istvanek J."/>
            <person name="Jaros M."/>
            <person name="Krenek A."/>
            <person name="Repkova J."/>
        </authorList>
    </citation>
    <scope>NUCLEOTIDE SEQUENCE [LARGE SCALE GENOMIC DNA]</scope>
    <source>
        <strain evidence="2">cv. Tatra</strain>
        <tissue evidence="1">Young leaves</tissue>
    </source>
</reference>
<reference evidence="1 2" key="2">
    <citation type="journal article" date="2017" name="Front. Plant Sci.">
        <title>Gene Classification and Mining of Molecular Markers Useful in Red Clover (Trifolium pratense) Breeding.</title>
        <authorList>
            <person name="Istvanek J."/>
            <person name="Dluhosova J."/>
            <person name="Dluhos P."/>
            <person name="Patkova L."/>
            <person name="Nedelnik J."/>
            <person name="Repkova J."/>
        </authorList>
    </citation>
    <scope>NUCLEOTIDE SEQUENCE [LARGE SCALE GENOMIC DNA]</scope>
    <source>
        <strain evidence="2">cv. Tatra</strain>
        <tissue evidence="1">Young leaves</tissue>
    </source>
</reference>
<protein>
    <recommendedName>
        <fullName evidence="3">DUF674 family protein</fullName>
    </recommendedName>
</protein>
<evidence type="ECO:0000313" key="2">
    <source>
        <dbReference type="Proteomes" id="UP000236291"/>
    </source>
</evidence>
<dbReference type="Pfam" id="PF05056">
    <property type="entry name" value="DUF674"/>
    <property type="match status" value="1"/>
</dbReference>
<dbReference type="PANTHER" id="PTHR33103:SF19">
    <property type="entry name" value="OS09G0544700 PROTEIN"/>
    <property type="match status" value="1"/>
</dbReference>
<dbReference type="AlphaFoldDB" id="A0A2K3KUR6"/>
<proteinExistence type="predicted"/>
<comment type="caution">
    <text evidence="1">The sequence shown here is derived from an EMBL/GenBank/DDBJ whole genome shotgun (WGS) entry which is preliminary data.</text>
</comment>
<gene>
    <name evidence="1" type="ORF">L195_g057038</name>
</gene>
<evidence type="ECO:0000313" key="1">
    <source>
        <dbReference type="EMBL" id="PNX70020.1"/>
    </source>
</evidence>
<dbReference type="STRING" id="57577.A0A2K3KUR6"/>
<name>A0A2K3KUR6_TRIPR</name>